<dbReference type="FunFam" id="1.10.269.10:FF:000001">
    <property type="entry name" value="DNA-binding protein"/>
    <property type="match status" value="1"/>
</dbReference>
<keyword evidence="7 10" id="KW-0862">Zinc</keyword>
<evidence type="ECO:0000256" key="1">
    <source>
        <dbReference type="ARBA" id="ARBA00022518"/>
    </source>
</evidence>
<feature type="binding site" evidence="10">
    <location>
        <position position="330"/>
    </location>
    <ligand>
        <name>Zn(2+)</name>
        <dbReference type="ChEBI" id="CHEBI:29105"/>
        <label>2</label>
    </ligand>
</feature>
<dbReference type="InterPro" id="IPR005376">
    <property type="entry name" value="Adenovirus_DNA-bd_zn-bd"/>
</dbReference>
<evidence type="ECO:0000256" key="11">
    <source>
        <dbReference type="SAM" id="MobiDB-lite"/>
    </source>
</evidence>
<feature type="region of interest" description="Flexible loop" evidence="10">
    <location>
        <begin position="229"/>
        <end position="263"/>
    </location>
</feature>
<dbReference type="InterPro" id="IPR036367">
    <property type="entry name" value="Ad_DBP_C_sf"/>
</dbReference>
<feature type="domain" description="Adenovirus DNA-binding zinc-binding" evidence="13">
    <location>
        <begin position="216"/>
        <end position="313"/>
    </location>
</feature>
<evidence type="ECO:0000256" key="3">
    <source>
        <dbReference type="ARBA" id="ARBA00022562"/>
    </source>
</evidence>
<dbReference type="Proteomes" id="UP000154639">
    <property type="component" value="Segment"/>
</dbReference>
<evidence type="ECO:0000259" key="12">
    <source>
        <dbReference type="Pfam" id="PF02236"/>
    </source>
</evidence>
<keyword evidence="6 10" id="KW-0479">Metal-binding</keyword>
<dbReference type="EMBL" id="KM591901">
    <property type="protein sequence ID" value="AIY35072.1"/>
    <property type="molecule type" value="Genomic_DNA"/>
</dbReference>
<dbReference type="GO" id="GO:0039687">
    <property type="term" value="P:viral DNA strand displacement replication"/>
    <property type="evidence" value="ECO:0007669"/>
    <property type="project" value="UniProtKB-UniRule"/>
</dbReference>
<evidence type="ECO:0000256" key="9">
    <source>
        <dbReference type="ARBA" id="ARBA00023125"/>
    </source>
</evidence>
<dbReference type="SUPFAM" id="SSF57917">
    <property type="entry name" value="Zn-binding domains of ADDBP"/>
    <property type="match status" value="2"/>
</dbReference>
<feature type="binding site" evidence="10">
    <location>
        <position position="382"/>
    </location>
    <ligand>
        <name>Zn(2+)</name>
        <dbReference type="ChEBI" id="CHEBI:29105"/>
        <label>2</label>
    </ligand>
</feature>
<evidence type="ECO:0000256" key="5">
    <source>
        <dbReference type="ARBA" id="ARBA00022705"/>
    </source>
</evidence>
<dbReference type="InterPro" id="IPR036368">
    <property type="entry name" value="ADBP_zn-bd_sf"/>
</dbReference>
<protein>
    <recommendedName>
        <fullName evidence="10">DNA-binding protein</fullName>
        <shortName evidence="10">DBP</shortName>
    </recommendedName>
    <alternativeName>
        <fullName evidence="10">Early 2A protein</fullName>
    </alternativeName>
    <alternativeName>
        <fullName evidence="10">Early E2A DNA-binding protein</fullName>
    </alternativeName>
</protein>
<dbReference type="HAMAP" id="MF_04054">
    <property type="entry name" value="ADV_DNB2"/>
    <property type="match status" value="1"/>
</dbReference>
<dbReference type="GO" id="GO:0045740">
    <property type="term" value="P:positive regulation of DNA replication"/>
    <property type="evidence" value="ECO:0007669"/>
    <property type="project" value="UniProtKB-UniRule"/>
</dbReference>
<keyword evidence="3 10" id="KW-1048">Host nucleus</keyword>
<keyword evidence="5 10" id="KW-0235">DNA replication</keyword>
<evidence type="ECO:0000256" key="6">
    <source>
        <dbReference type="ARBA" id="ARBA00022723"/>
    </source>
</evidence>
<dbReference type="GO" id="GO:0042025">
    <property type="term" value="C:host cell nucleus"/>
    <property type="evidence" value="ECO:0007669"/>
    <property type="project" value="UniProtKB-SubCell"/>
</dbReference>
<comment type="subcellular location">
    <subcellularLocation>
        <location evidence="10">Host nucleus</location>
    </subcellularLocation>
    <text evidence="10">Accumulates in infected cells.</text>
</comment>
<evidence type="ECO:0000256" key="10">
    <source>
        <dbReference type="HAMAP-Rule" id="MF_04054"/>
    </source>
</evidence>
<feature type="binding site" evidence="10">
    <location>
        <position position="218"/>
    </location>
    <ligand>
        <name>Zn(2+)</name>
        <dbReference type="ChEBI" id="CHEBI:29105"/>
        <label>1</label>
    </ligand>
</feature>
<evidence type="ECO:0000259" key="13">
    <source>
        <dbReference type="Pfam" id="PF03728"/>
    </source>
</evidence>
<keyword evidence="8 10" id="KW-1194">Viral DNA replication</keyword>
<organism evidence="14 15">
    <name type="scientific">simian adenovirus 51</name>
    <dbReference type="NCBI Taxonomy" id="1574627"/>
    <lineage>
        <taxon>Viruses</taxon>
        <taxon>Varidnaviria</taxon>
        <taxon>Bamfordvirae</taxon>
        <taxon>Preplasmiviricota</taxon>
        <taxon>Polisuviricotina</taxon>
        <taxon>Pharingeaviricetes</taxon>
        <taxon>Rowavirales</taxon>
        <taxon>Adenoviridae</taxon>
        <taxon>Mastadenovirus</taxon>
        <taxon>Mastadenovirus russelli</taxon>
        <taxon>Human mastadenovirus G</taxon>
    </lineage>
</organism>
<comment type="caution">
    <text evidence="10">Lacks conserved residue(s) required for the propagation of feature annotation.</text>
</comment>
<comment type="domain">
    <text evidence="10">The C-terminal arm bridges DBP molecules together, thereby creating a chain.</text>
</comment>
<evidence type="ECO:0000256" key="8">
    <source>
        <dbReference type="ARBA" id="ARBA00023109"/>
    </source>
</evidence>
<comment type="similarity">
    <text evidence="10">Belongs to the adenoviridae E2A DNA-binding protein family.</text>
</comment>
<comment type="function">
    <text evidence="10">Plays a role in the elongation phase of viral strand displacement replication by unwinding the template in an ATP-independent fashion, employing its capacity to form multimers. Also enhances the rate of initiation. Released from template upon second strand synthesis. Assembles in complex with viral pTP, viral pol, host NFIA and host POU2F1/OCT1 on viral origin of replication. Covers the whole ssDNA genome during synthesis. The complementary strand synthesis induces its relese from DNA template. May inhibit cellular transcription mediated by the interaction between host SRCAP and CBP.</text>
</comment>
<feature type="binding site" evidence="10">
    <location>
        <position position="287"/>
    </location>
    <ligand>
        <name>Zn(2+)</name>
        <dbReference type="ChEBI" id="CHEBI:29105"/>
        <label>1</label>
    </ligand>
</feature>
<dbReference type="GO" id="GO:0019028">
    <property type="term" value="C:viral capsid"/>
    <property type="evidence" value="ECO:0007669"/>
    <property type="project" value="UniProtKB-UniRule"/>
</dbReference>
<sequence>MANRQNQAGSSITPYLREMSPEREQEAPQLPPKKKARKATPAPPPSPEIVSDSEGEGTVVEVGFSYPPVRRVRRADGSVEFQRMTMKDVGAGEGPSTAVLVKNPDSKPLVSAWEKGMETMMMLMEKFHVDNDSRAAFKFLPDQGTVYRKICQTWLNEEHRGLPLTFTNQKTFTELMGRFLMAYMEAYAGVKHKSWEPTGCAVWEHRNTRQEGVLFCFHGVEMVCKEHVVEMDVTSENGQRALKEHPTKAKVVQNRWGRNVVQLKNEDARCCAEDINCGNNVFSSKSCGLFFTEGVKAQMAFRQMEEFLAASYPIMQRGQRRILIPLRCDCLNKPDLVPQIGRQMCKLTPFALSNAEDLDASEVTDPTALASIHNPSVMVFQCANPVFRNSRGSSGPNCDFKISAPDVMGALQLVRQFWKQNLEDVPLPRLVIPEFRWSARFQYRNVSLPSGHEDPSLEPFDF</sequence>
<gene>
    <name evidence="10" type="primary">DBP</name>
</gene>
<feature type="binding site" evidence="10">
    <location>
        <position position="271"/>
    </location>
    <ligand>
        <name>Zn(2+)</name>
        <dbReference type="ChEBI" id="CHEBI:29105"/>
        <label>1</label>
    </ligand>
</feature>
<keyword evidence="1 10" id="KW-0244">Early protein</keyword>
<dbReference type="Pfam" id="PF03728">
    <property type="entry name" value="Viral_DNA_Zn_bi"/>
    <property type="match status" value="2"/>
</dbReference>
<comment type="subunit">
    <text evidence="10">Homomultimerizes on viral ssDNA bound to pTP. Forms a initiation complex with viral polymerase, pTP and hosts NFIA and POU2F1/OCT1. Interacts with host SRCAP.</text>
</comment>
<keyword evidence="9 10" id="KW-0238">DNA-binding</keyword>
<dbReference type="GO" id="GO:0003677">
    <property type="term" value="F:DNA binding"/>
    <property type="evidence" value="ECO:0007669"/>
    <property type="project" value="UniProtKB-UniRule"/>
</dbReference>
<proteinExistence type="inferred from homology"/>
<feature type="binding site" evidence="10">
    <location>
        <position position="398"/>
    </location>
    <ligand>
        <name>Zn(2+)</name>
        <dbReference type="ChEBI" id="CHEBI:29105"/>
        <label>2</label>
    </ligand>
</feature>
<feature type="domain" description="Adenovirus DNA-binding all-alpha" evidence="12">
    <location>
        <begin position="116"/>
        <end position="193"/>
    </location>
</feature>
<feature type="region of interest" description="C-terminal arm, DBP binding" evidence="10">
    <location>
        <begin position="446"/>
        <end position="462"/>
    </location>
</feature>
<dbReference type="Pfam" id="PF02236">
    <property type="entry name" value="Viral_DNA_bi"/>
    <property type="match status" value="1"/>
</dbReference>
<name>A0A0A1EUC4_9ADEN</name>
<accession>A0A0A1EUC4</accession>
<feature type="compositionally biased region" description="Polar residues" evidence="11">
    <location>
        <begin position="1"/>
        <end position="13"/>
    </location>
</feature>
<dbReference type="InterPro" id="IPR003176">
    <property type="entry name" value="Adenovirus_DNA-bd_a"/>
</dbReference>
<keyword evidence="4 10" id="KW-0945">Host-virus interaction</keyword>
<evidence type="ECO:0000256" key="2">
    <source>
        <dbReference type="ARBA" id="ARBA00022553"/>
    </source>
</evidence>
<dbReference type="InterPro" id="IPR036362">
    <property type="entry name" value="Adenovirus_DNA-bd_N_sf"/>
</dbReference>
<evidence type="ECO:0000313" key="14">
    <source>
        <dbReference type="EMBL" id="AIY35072.1"/>
    </source>
</evidence>
<dbReference type="InterPro" id="IPR037540">
    <property type="entry name" value="ADV_DNB2"/>
</dbReference>
<dbReference type="GO" id="GO:0006351">
    <property type="term" value="P:DNA-templated transcription"/>
    <property type="evidence" value="ECO:0007669"/>
    <property type="project" value="UniProtKB-UniRule"/>
</dbReference>
<feature type="binding site" evidence="10">
    <location>
        <position position="216"/>
    </location>
    <ligand>
        <name>Zn(2+)</name>
        <dbReference type="ChEBI" id="CHEBI:29105"/>
        <label>1</label>
    </ligand>
</feature>
<feature type="region of interest" description="Disordered" evidence="11">
    <location>
        <begin position="1"/>
        <end position="56"/>
    </location>
</feature>
<feature type="domain" description="Adenovirus DNA-binding zinc-binding" evidence="13">
    <location>
        <begin position="327"/>
        <end position="420"/>
    </location>
</feature>
<dbReference type="GO" id="GO:0006260">
    <property type="term" value="P:DNA replication"/>
    <property type="evidence" value="ECO:0007669"/>
    <property type="project" value="UniProtKB-KW"/>
</dbReference>
<evidence type="ECO:0000256" key="7">
    <source>
        <dbReference type="ARBA" id="ARBA00022833"/>
    </source>
</evidence>
<feature type="binding site" evidence="10">
    <location>
        <position position="328"/>
    </location>
    <ligand>
        <name>Zn(2+)</name>
        <dbReference type="ChEBI" id="CHEBI:29105"/>
        <label>2</label>
    </ligand>
</feature>
<reference evidence="14 15" key="1">
    <citation type="journal article" date="2015" name="J. Virol.">
        <title>Construction and evaluation of novel rhesus monkey adenovirus vaccine vectors.</title>
        <authorList>
            <person name="Abbink P."/>
            <person name="Maxfield L.F."/>
            <person name="Ng'ang'a D."/>
            <person name="Borducchi E.N."/>
            <person name="Iampietro M.J."/>
            <person name="Bricault C.A."/>
            <person name="Teigler J.E."/>
            <person name="Blackmore S."/>
            <person name="Parenteau L."/>
            <person name="Wagh K."/>
            <person name="Handley S.A."/>
            <person name="Zhao G."/>
            <person name="Virgin H.W."/>
            <person name="Korber B."/>
            <person name="Barouch D.H."/>
        </authorList>
    </citation>
    <scope>NUCLEOTIDE SEQUENCE [LARGE SCALE GENOMIC DNA]</scope>
    <source>
        <strain evidence="14">Stool</strain>
    </source>
</reference>
<dbReference type="Gene3D" id="1.10.269.10">
    <property type="entry name" value="Adenovirus DNA-binding, N-terminal domain"/>
    <property type="match status" value="1"/>
</dbReference>
<dbReference type="SUPFAM" id="SSF47724">
    <property type="entry name" value="Domain of early E2A DNA-binding protein, ADDBP"/>
    <property type="match status" value="1"/>
</dbReference>
<keyword evidence="2 10" id="KW-0597">Phosphoprotein</keyword>
<evidence type="ECO:0000313" key="15">
    <source>
        <dbReference type="Proteomes" id="UP000154639"/>
    </source>
</evidence>
<dbReference type="Gene3D" id="3.90.148.10">
    <property type="entry name" value="Adenovirus DNA-binding, C-terminal domain superfamily/Adenovirus DNA-binding, zinc binding domain"/>
    <property type="match status" value="1"/>
</dbReference>
<dbReference type="GO" id="GO:0008270">
    <property type="term" value="F:zinc ion binding"/>
    <property type="evidence" value="ECO:0007669"/>
    <property type="project" value="UniProtKB-UniRule"/>
</dbReference>
<evidence type="ECO:0000256" key="4">
    <source>
        <dbReference type="ARBA" id="ARBA00022581"/>
    </source>
</evidence>